<name>A0AA35SD65_GEOBA</name>
<sequence>MSSIPFYAVDTSRRAMGCRRPQTRASPSRKTAFPTDPLVDPSSNPSTSSHPPPPPHTPNSYTPTTPTPPEHSLHFNLSLICTVPDTGTLTSDPRSSAHLNQQSHNRDLAMEALGMFN</sequence>
<feature type="region of interest" description="Disordered" evidence="1">
    <location>
        <begin position="1"/>
        <end position="104"/>
    </location>
</feature>
<protein>
    <submittedName>
        <fullName evidence="2">Uncharacterized protein</fullName>
    </submittedName>
</protein>
<feature type="compositionally biased region" description="Polar residues" evidence="1">
    <location>
        <begin position="85"/>
        <end position="103"/>
    </location>
</feature>
<dbReference type="AlphaFoldDB" id="A0AA35SD65"/>
<accession>A0AA35SD65</accession>
<proteinExistence type="predicted"/>
<gene>
    <name evidence="2" type="ORF">GBAR_LOCUS15894</name>
</gene>
<organism evidence="2 3">
    <name type="scientific">Geodia barretti</name>
    <name type="common">Barrett's horny sponge</name>
    <dbReference type="NCBI Taxonomy" id="519541"/>
    <lineage>
        <taxon>Eukaryota</taxon>
        <taxon>Metazoa</taxon>
        <taxon>Porifera</taxon>
        <taxon>Demospongiae</taxon>
        <taxon>Heteroscleromorpha</taxon>
        <taxon>Tetractinellida</taxon>
        <taxon>Astrophorina</taxon>
        <taxon>Geodiidae</taxon>
        <taxon>Geodia</taxon>
    </lineage>
</organism>
<dbReference type="EMBL" id="CASHTH010002307">
    <property type="protein sequence ID" value="CAI8027905.1"/>
    <property type="molecule type" value="Genomic_DNA"/>
</dbReference>
<keyword evidence="3" id="KW-1185">Reference proteome</keyword>
<evidence type="ECO:0000313" key="2">
    <source>
        <dbReference type="EMBL" id="CAI8027905.1"/>
    </source>
</evidence>
<dbReference type="Proteomes" id="UP001174909">
    <property type="component" value="Unassembled WGS sequence"/>
</dbReference>
<evidence type="ECO:0000313" key="3">
    <source>
        <dbReference type="Proteomes" id="UP001174909"/>
    </source>
</evidence>
<evidence type="ECO:0000256" key="1">
    <source>
        <dbReference type="SAM" id="MobiDB-lite"/>
    </source>
</evidence>
<reference evidence="2" key="1">
    <citation type="submission" date="2023-03" db="EMBL/GenBank/DDBJ databases">
        <authorList>
            <person name="Steffen K."/>
            <person name="Cardenas P."/>
        </authorList>
    </citation>
    <scope>NUCLEOTIDE SEQUENCE</scope>
</reference>
<comment type="caution">
    <text evidence="2">The sequence shown here is derived from an EMBL/GenBank/DDBJ whole genome shotgun (WGS) entry which is preliminary data.</text>
</comment>